<dbReference type="EMBL" id="AP014864">
    <property type="protein sequence ID" value="BAR83286.1"/>
    <property type="molecule type" value="Genomic_DNA"/>
</dbReference>
<proteinExistence type="predicted"/>
<gene>
    <name evidence="1" type="ORF">KNN_02440</name>
</gene>
<reference evidence="1 2" key="1">
    <citation type="submission" date="2015-05" db="EMBL/GenBank/DDBJ databases">
        <title>Whole genome sequence of Bacillus thuringiensis serovar tolworthi Pasteur Institute Standard strain.</title>
        <authorList>
            <person name="Kanda K."/>
            <person name="Nakashima K."/>
            <person name="Nagano Y."/>
        </authorList>
    </citation>
    <scope>NUCLEOTIDE SEQUENCE [LARGE SCALE GENOMIC DNA]</scope>
    <source>
        <strain evidence="1 2">Pasteur Institute Standard strain</strain>
    </source>
</reference>
<evidence type="ECO:0000313" key="1">
    <source>
        <dbReference type="EMBL" id="BAR83286.1"/>
    </source>
</evidence>
<protein>
    <recommendedName>
        <fullName evidence="3">Collagen-like protein</fullName>
    </recommendedName>
</protein>
<evidence type="ECO:0008006" key="3">
    <source>
        <dbReference type="Google" id="ProtNLM"/>
    </source>
</evidence>
<dbReference type="Proteomes" id="UP000055316">
    <property type="component" value="Chromosome"/>
</dbReference>
<accession>A0A9W3ZUY3</accession>
<organism evidence="1 2">
    <name type="scientific">Bacillus thuringiensis subsp. tolworthi</name>
    <dbReference type="NCBI Taxonomy" id="1442"/>
    <lineage>
        <taxon>Bacteria</taxon>
        <taxon>Bacillati</taxon>
        <taxon>Bacillota</taxon>
        <taxon>Bacilli</taxon>
        <taxon>Bacillales</taxon>
        <taxon>Bacillaceae</taxon>
        <taxon>Bacillus</taxon>
        <taxon>Bacillus cereus group</taxon>
    </lineage>
</organism>
<name>A0A9W3ZUY3_BACTO</name>
<evidence type="ECO:0000313" key="2">
    <source>
        <dbReference type="Proteomes" id="UP000055316"/>
    </source>
</evidence>
<sequence length="181" mass="18644">MESFIVRFNILDDIACITNTIEKDTEYTPVVSIVIELFNGFRVVPLAGPGMVKLIFVLTTAEKPIPTSEVIVPNMGRIPKPVTPVGPVIPIPVGPVTPVGPVIPIPVGPVTPVGPVIPIPVGPVTPVGPVIPIPVKPVAPVGPVIPVGPVGNVNGGIDGSVGPIKFGSRAVPCKILYSSFI</sequence>
<dbReference type="AlphaFoldDB" id="A0A9W3ZUY3"/>